<protein>
    <submittedName>
        <fullName evidence="2">Uncharacterized protein</fullName>
    </submittedName>
</protein>
<keyword evidence="3" id="KW-1185">Reference proteome</keyword>
<dbReference type="OrthoDB" id="151678at2759"/>
<dbReference type="EMBL" id="SPLM01000041">
    <property type="protein sequence ID" value="TMW64094.1"/>
    <property type="molecule type" value="Genomic_DNA"/>
</dbReference>
<organism evidence="2 3">
    <name type="scientific">Pythium oligandrum</name>
    <name type="common">Mycoparasitic fungus</name>
    <dbReference type="NCBI Taxonomy" id="41045"/>
    <lineage>
        <taxon>Eukaryota</taxon>
        <taxon>Sar</taxon>
        <taxon>Stramenopiles</taxon>
        <taxon>Oomycota</taxon>
        <taxon>Peronosporomycetes</taxon>
        <taxon>Pythiales</taxon>
        <taxon>Pythiaceae</taxon>
        <taxon>Pythium</taxon>
    </lineage>
</organism>
<dbReference type="Proteomes" id="UP000794436">
    <property type="component" value="Unassembled WGS sequence"/>
</dbReference>
<comment type="caution">
    <text evidence="2">The sequence shown here is derived from an EMBL/GenBank/DDBJ whole genome shotgun (WGS) entry which is preliminary data.</text>
</comment>
<dbReference type="AlphaFoldDB" id="A0A8K1FKE1"/>
<evidence type="ECO:0000313" key="3">
    <source>
        <dbReference type="Proteomes" id="UP000794436"/>
    </source>
</evidence>
<name>A0A8K1FKE1_PYTOL</name>
<reference evidence="2" key="1">
    <citation type="submission" date="2019-03" db="EMBL/GenBank/DDBJ databases">
        <title>Long read genome sequence of the mycoparasitic Pythium oligandrum ATCC 38472 isolated from sugarbeet rhizosphere.</title>
        <authorList>
            <person name="Gaulin E."/>
        </authorList>
    </citation>
    <scope>NUCLEOTIDE SEQUENCE</scope>
    <source>
        <strain evidence="2">ATCC 38472_TT</strain>
    </source>
</reference>
<feature type="region of interest" description="Disordered" evidence="1">
    <location>
        <begin position="1"/>
        <end position="39"/>
    </location>
</feature>
<accession>A0A8K1FKE1</accession>
<evidence type="ECO:0000313" key="2">
    <source>
        <dbReference type="EMBL" id="TMW64094.1"/>
    </source>
</evidence>
<evidence type="ECO:0000256" key="1">
    <source>
        <dbReference type="SAM" id="MobiDB-lite"/>
    </source>
</evidence>
<sequence>MAAFLPTDATRTSSESDDEAARDGDVTSPKRKKPYKSTYYSRKSEISSLQSQIEALTQQLERVKAHQPVTAVDVYRACSENAVLQDRLQKSDLFIARTHSLVLGDMATNPRNPIDVEIRLSTNLEERQRTLNGLHGPVLDRAMRYIFERTHHMRLDQSQRQTHMWTEDNEDQVLVQCDVTPFPDVTDLKHVYDNIHLAIAHQEFQFWEHLGVTTVCHFDDPEDAPAKQARYISVTPYGIDLEKNLIRFRQLFPSSKYLDSEHGVIVLQNVDVDELHPYDPKGRVRIDVSSVVLVRAFPEGSPKPGVSVIRWGMTRVRLPECPLTREKQHELVDLIPRWGEVVRRVVKDYIQGK</sequence>
<gene>
    <name evidence="2" type="ORF">Poli38472_014211</name>
</gene>
<proteinExistence type="predicted"/>